<reference evidence="2 3" key="1">
    <citation type="submission" date="2023-08" db="EMBL/GenBank/DDBJ databases">
        <authorList>
            <person name="Park J.-S."/>
        </authorList>
    </citation>
    <scope>NUCLEOTIDE SEQUENCE [LARGE SCALE GENOMIC DNA]</scope>
    <source>
        <strain evidence="2 3">2205SS18-9</strain>
    </source>
</reference>
<sequence length="143" mass="17518">MKKSDKSAKVDVENIIKYYKEINLDDLYKLRVVKEAELTKLKYYNFNIVVIIFVFSNLFVFVNEIVKITNDNDPWIFTIYIIIFFFFCYTSIYYRNLKRNVKHKEVIDIVIKEKEDFIQMINKRDEIKELRNESLLFNQTKHY</sequence>
<comment type="caution">
    <text evidence="2">The sequence shown here is derived from an EMBL/GenBank/DDBJ whole genome shotgun (WGS) entry which is preliminary data.</text>
</comment>
<keyword evidence="1" id="KW-0812">Transmembrane</keyword>
<proteinExistence type="predicted"/>
<dbReference type="RefSeq" id="WP_305990498.1">
    <property type="nucleotide sequence ID" value="NZ_JAVAMP010000001.1"/>
</dbReference>
<keyword evidence="1" id="KW-1133">Transmembrane helix</keyword>
<evidence type="ECO:0000313" key="2">
    <source>
        <dbReference type="EMBL" id="MDP5273214.1"/>
    </source>
</evidence>
<organism evidence="2 3">
    <name type="scientific">Chengkuizengella axinellae</name>
    <dbReference type="NCBI Taxonomy" id="3064388"/>
    <lineage>
        <taxon>Bacteria</taxon>
        <taxon>Bacillati</taxon>
        <taxon>Bacillota</taxon>
        <taxon>Bacilli</taxon>
        <taxon>Bacillales</taxon>
        <taxon>Paenibacillaceae</taxon>
        <taxon>Chengkuizengella</taxon>
    </lineage>
</organism>
<dbReference type="Proteomes" id="UP001231941">
    <property type="component" value="Unassembled WGS sequence"/>
</dbReference>
<keyword evidence="3" id="KW-1185">Reference proteome</keyword>
<feature type="transmembrane region" description="Helical" evidence="1">
    <location>
        <begin position="43"/>
        <end position="62"/>
    </location>
</feature>
<name>A0ABT9IV32_9BACL</name>
<feature type="transmembrane region" description="Helical" evidence="1">
    <location>
        <begin position="74"/>
        <end position="94"/>
    </location>
</feature>
<evidence type="ECO:0000313" key="3">
    <source>
        <dbReference type="Proteomes" id="UP001231941"/>
    </source>
</evidence>
<keyword evidence="1" id="KW-0472">Membrane</keyword>
<dbReference type="EMBL" id="JAVAMP010000001">
    <property type="protein sequence ID" value="MDP5273214.1"/>
    <property type="molecule type" value="Genomic_DNA"/>
</dbReference>
<protein>
    <recommendedName>
        <fullName evidence="4">DUF2663 family protein</fullName>
    </recommendedName>
</protein>
<evidence type="ECO:0000256" key="1">
    <source>
        <dbReference type="SAM" id="Phobius"/>
    </source>
</evidence>
<accession>A0ABT9IV32</accession>
<gene>
    <name evidence="2" type="ORF">Q5Y73_03790</name>
</gene>
<evidence type="ECO:0008006" key="4">
    <source>
        <dbReference type="Google" id="ProtNLM"/>
    </source>
</evidence>